<sequence>MEGTGIRQQVVDEIRSLAQKYEVRKVILFGSRARGDFREKSDIDLAVEGGDFIRFSIDVNEDTSTLLKFDIVDLDEKIQEELMESIQREGRVLYEKI</sequence>
<keyword evidence="3" id="KW-1185">Reference proteome</keyword>
<dbReference type="InterPro" id="IPR052930">
    <property type="entry name" value="TA_antitoxin_MntA"/>
</dbReference>
<name>A0ABR7NPA2_9FIRM</name>
<proteinExistence type="predicted"/>
<dbReference type="PANTHER" id="PTHR43852:SF2">
    <property type="entry name" value="PROTEIN ADENYLYLTRANSFERASE MNTA"/>
    <property type="match status" value="1"/>
</dbReference>
<dbReference type="Proteomes" id="UP000647491">
    <property type="component" value="Unassembled WGS sequence"/>
</dbReference>
<dbReference type="SUPFAM" id="SSF81301">
    <property type="entry name" value="Nucleotidyltransferase"/>
    <property type="match status" value="1"/>
</dbReference>
<accession>A0ABR7NPA2</accession>
<evidence type="ECO:0000313" key="3">
    <source>
        <dbReference type="Proteomes" id="UP000647491"/>
    </source>
</evidence>
<dbReference type="CDD" id="cd05403">
    <property type="entry name" value="NT_KNTase_like"/>
    <property type="match status" value="1"/>
</dbReference>
<feature type="domain" description="Polymerase beta nucleotidyltransferase" evidence="1">
    <location>
        <begin position="13"/>
        <end position="96"/>
    </location>
</feature>
<dbReference type="EMBL" id="JACRTJ010000005">
    <property type="protein sequence ID" value="MBC8597947.1"/>
    <property type="molecule type" value="Genomic_DNA"/>
</dbReference>
<dbReference type="RefSeq" id="WP_022274474.1">
    <property type="nucleotide sequence ID" value="NZ_JACRTJ010000005.1"/>
</dbReference>
<protein>
    <submittedName>
        <fullName evidence="2">Nucleotidyltransferase domain-containing protein</fullName>
    </submittedName>
</protein>
<organism evidence="2 3">
    <name type="scientific">Enterocloster hominis</name>
    <name type="common">ex Liu et al. 2021</name>
    <dbReference type="NCBI Taxonomy" id="2763663"/>
    <lineage>
        <taxon>Bacteria</taxon>
        <taxon>Bacillati</taxon>
        <taxon>Bacillota</taxon>
        <taxon>Clostridia</taxon>
        <taxon>Lachnospirales</taxon>
        <taxon>Lachnospiraceae</taxon>
        <taxon>Enterocloster</taxon>
    </lineage>
</organism>
<dbReference type="InterPro" id="IPR041633">
    <property type="entry name" value="Polbeta"/>
</dbReference>
<dbReference type="PANTHER" id="PTHR43852">
    <property type="entry name" value="NUCLEOTIDYLTRANSFERASE"/>
    <property type="match status" value="1"/>
</dbReference>
<evidence type="ECO:0000259" key="1">
    <source>
        <dbReference type="Pfam" id="PF18765"/>
    </source>
</evidence>
<dbReference type="Pfam" id="PF18765">
    <property type="entry name" value="Polbeta"/>
    <property type="match status" value="1"/>
</dbReference>
<comment type="caution">
    <text evidence="2">The sequence shown here is derived from an EMBL/GenBank/DDBJ whole genome shotgun (WGS) entry which is preliminary data.</text>
</comment>
<evidence type="ECO:0000313" key="2">
    <source>
        <dbReference type="EMBL" id="MBC8597947.1"/>
    </source>
</evidence>
<dbReference type="InterPro" id="IPR043519">
    <property type="entry name" value="NT_sf"/>
</dbReference>
<reference evidence="2 3" key="1">
    <citation type="submission" date="2020-08" db="EMBL/GenBank/DDBJ databases">
        <title>Genome public.</title>
        <authorList>
            <person name="Liu C."/>
            <person name="Sun Q."/>
        </authorList>
    </citation>
    <scope>NUCLEOTIDE SEQUENCE [LARGE SCALE GENOMIC DNA]</scope>
    <source>
        <strain evidence="2 3">BX10</strain>
    </source>
</reference>
<dbReference type="Gene3D" id="3.30.460.10">
    <property type="entry name" value="Beta Polymerase, domain 2"/>
    <property type="match status" value="1"/>
</dbReference>
<gene>
    <name evidence="2" type="ORF">H8708_01685</name>
</gene>